<dbReference type="AlphaFoldDB" id="A0A5C4SY01"/>
<dbReference type="InterPro" id="IPR037523">
    <property type="entry name" value="VOC_core"/>
</dbReference>
<accession>A0A5C4SY01</accession>
<dbReference type="Gene3D" id="3.10.180.10">
    <property type="entry name" value="2,3-Dihydroxybiphenyl 1,2-Dioxygenase, domain 1"/>
    <property type="match status" value="1"/>
</dbReference>
<proteinExistence type="predicted"/>
<dbReference type="Proteomes" id="UP000307943">
    <property type="component" value="Unassembled WGS sequence"/>
</dbReference>
<dbReference type="EMBL" id="VDCQ01000075">
    <property type="protein sequence ID" value="TNJ61368.1"/>
    <property type="molecule type" value="Genomic_DNA"/>
</dbReference>
<evidence type="ECO:0000313" key="2">
    <source>
        <dbReference type="EMBL" id="TNJ61368.1"/>
    </source>
</evidence>
<dbReference type="InterPro" id="IPR029068">
    <property type="entry name" value="Glyas_Bleomycin-R_OHBP_Dase"/>
</dbReference>
<dbReference type="Pfam" id="PF00903">
    <property type="entry name" value="Glyoxalase"/>
    <property type="match status" value="1"/>
</dbReference>
<organism evidence="2 3">
    <name type="scientific">Paenibacillus hemerocallicola</name>
    <dbReference type="NCBI Taxonomy" id="1172614"/>
    <lineage>
        <taxon>Bacteria</taxon>
        <taxon>Bacillati</taxon>
        <taxon>Bacillota</taxon>
        <taxon>Bacilli</taxon>
        <taxon>Bacillales</taxon>
        <taxon>Paenibacillaceae</taxon>
        <taxon>Paenibacillus</taxon>
    </lineage>
</organism>
<keyword evidence="3" id="KW-1185">Reference proteome</keyword>
<evidence type="ECO:0000313" key="3">
    <source>
        <dbReference type="Proteomes" id="UP000307943"/>
    </source>
</evidence>
<protein>
    <submittedName>
        <fullName evidence="2">VOC family protein</fullName>
    </submittedName>
</protein>
<dbReference type="PROSITE" id="PS51819">
    <property type="entry name" value="VOC"/>
    <property type="match status" value="1"/>
</dbReference>
<dbReference type="SUPFAM" id="SSF54593">
    <property type="entry name" value="Glyoxalase/Bleomycin resistance protein/Dihydroxybiphenyl dioxygenase"/>
    <property type="match status" value="1"/>
</dbReference>
<name>A0A5C4SY01_9BACL</name>
<dbReference type="CDD" id="cd06587">
    <property type="entry name" value="VOC"/>
    <property type="match status" value="1"/>
</dbReference>
<feature type="domain" description="VOC" evidence="1">
    <location>
        <begin position="13"/>
        <end position="143"/>
    </location>
</feature>
<gene>
    <name evidence="2" type="ORF">FE784_34410</name>
</gene>
<evidence type="ECO:0000259" key="1">
    <source>
        <dbReference type="PROSITE" id="PS51819"/>
    </source>
</evidence>
<reference evidence="2 3" key="1">
    <citation type="submission" date="2019-05" db="EMBL/GenBank/DDBJ databases">
        <title>We sequenced the genome of Paenibacillus hemerocallicola KCTC 33185 for further insight into its adaptation and study the phylogeny of Paenibacillus.</title>
        <authorList>
            <person name="Narsing Rao M.P."/>
        </authorList>
    </citation>
    <scope>NUCLEOTIDE SEQUENCE [LARGE SCALE GENOMIC DNA]</scope>
    <source>
        <strain evidence="2 3">KCTC 33185</strain>
    </source>
</reference>
<sequence length="195" mass="22220">MLNKKTNGADVIGYCCMRFPVTILKKSVDFYCDVLGYELISADYSFGEAHVALKNGNGPGIFLMETKPEDVTPLKFVFPRSFFITSSTGHVTMIEILTNDLLALHERIKQAGAHIDKAPEFTNDFGYFTFYDPDGHYFRAVEERGVYFDLKQRMSSTLKRDLTEHENQLLWGLCEKASFEQQKFLSSIISEIRGS</sequence>
<dbReference type="OrthoDB" id="2608626at2"/>
<dbReference type="InterPro" id="IPR004360">
    <property type="entry name" value="Glyas_Fos-R_dOase_dom"/>
</dbReference>
<comment type="caution">
    <text evidence="2">The sequence shown here is derived from an EMBL/GenBank/DDBJ whole genome shotgun (WGS) entry which is preliminary data.</text>
</comment>
<dbReference type="RefSeq" id="WP_139606784.1">
    <property type="nucleotide sequence ID" value="NZ_VDCQ01000075.1"/>
</dbReference>